<dbReference type="GeneTree" id="ENSGT00530000067342"/>
<keyword evidence="3" id="KW-1185">Reference proteome</keyword>
<reference evidence="2" key="3">
    <citation type="submission" date="2025-09" db="UniProtKB">
        <authorList>
            <consortium name="Ensembl"/>
        </authorList>
    </citation>
    <scope>IDENTIFICATION</scope>
</reference>
<evidence type="ECO:0000313" key="3">
    <source>
        <dbReference type="Proteomes" id="UP000694397"/>
    </source>
</evidence>
<dbReference type="InterPro" id="IPR039015">
    <property type="entry name" value="ENDOD1"/>
</dbReference>
<name>A0A8C9S0K1_SCLFO</name>
<evidence type="ECO:0000313" key="2">
    <source>
        <dbReference type="Ensembl" id="ENSSFOP00015022130.2"/>
    </source>
</evidence>
<dbReference type="AlphaFoldDB" id="A0A8C9S0K1"/>
<feature type="region of interest" description="Disordered" evidence="1">
    <location>
        <begin position="247"/>
        <end position="273"/>
    </location>
</feature>
<dbReference type="PANTHER" id="PTHR21472:SF23">
    <property type="entry name" value="INO80 COMPLEX SUBUNIT E"/>
    <property type="match status" value="1"/>
</dbReference>
<dbReference type="Ensembl" id="ENSSFOT00015022376.2">
    <property type="protein sequence ID" value="ENSSFOP00015022130.2"/>
    <property type="gene ID" value="ENSSFOG00015014243.2"/>
</dbReference>
<feature type="region of interest" description="Disordered" evidence="1">
    <location>
        <begin position="76"/>
        <end position="101"/>
    </location>
</feature>
<feature type="compositionally biased region" description="Basic and acidic residues" evidence="1">
    <location>
        <begin position="77"/>
        <end position="98"/>
    </location>
</feature>
<evidence type="ECO:0000256" key="1">
    <source>
        <dbReference type="SAM" id="MobiDB-lite"/>
    </source>
</evidence>
<dbReference type="Proteomes" id="UP000694397">
    <property type="component" value="Chromosome 18"/>
</dbReference>
<organism evidence="2 3">
    <name type="scientific">Scleropages formosus</name>
    <name type="common">Asian bonytongue</name>
    <name type="synonym">Osteoglossum formosum</name>
    <dbReference type="NCBI Taxonomy" id="113540"/>
    <lineage>
        <taxon>Eukaryota</taxon>
        <taxon>Metazoa</taxon>
        <taxon>Chordata</taxon>
        <taxon>Craniata</taxon>
        <taxon>Vertebrata</taxon>
        <taxon>Euteleostomi</taxon>
        <taxon>Actinopterygii</taxon>
        <taxon>Neopterygii</taxon>
        <taxon>Teleostei</taxon>
        <taxon>Osteoglossocephala</taxon>
        <taxon>Osteoglossomorpha</taxon>
        <taxon>Osteoglossiformes</taxon>
        <taxon>Osteoglossidae</taxon>
        <taxon>Scleropages</taxon>
    </lineage>
</organism>
<reference evidence="2" key="2">
    <citation type="submission" date="2025-08" db="UniProtKB">
        <authorList>
            <consortium name="Ensembl"/>
        </authorList>
    </citation>
    <scope>IDENTIFICATION</scope>
</reference>
<proteinExistence type="predicted"/>
<reference evidence="2 3" key="1">
    <citation type="submission" date="2019-04" db="EMBL/GenBank/DDBJ databases">
        <authorList>
            <consortium name="Wellcome Sanger Institute Data Sharing"/>
        </authorList>
    </citation>
    <scope>NUCLEOTIDE SEQUENCE [LARGE SCALE GENOMIC DNA]</scope>
</reference>
<dbReference type="PANTHER" id="PTHR21472">
    <property type="entry name" value="ENDONUCLEASE DOMAIN-CONTAINING 1 PROTEIN ENDOD1"/>
    <property type="match status" value="1"/>
</dbReference>
<accession>A0A8C9S0K1</accession>
<sequence length="478" mass="50388">MTICVSSAALGHVGETHFSQCYQSFYKQMPPRGFSGDHLQQLCHNLGNGQSFASLYSASRDATVFSALCIGKGWRHKGSEGDHKVSSEQEDGDGKSQKEGAVGLPSLPLALLGDGVYTSTNTHTHIWDIMMLKFVHNKTLPWCHSMEGDLYVLTGKQHIAESEKGDELCLFWSALCCSVADEKRKHSFGVLRTADGGVKLLSVGALEEVLGVSDLFPGRCDESGGPGEDKSDMQAFFNTITAELSTDTQSHGLGPESTAADVQSTAKEPPTAAEEQTESILVSLISSSFSLLAVPFRPIVSTITHIPRQVSDVIQEDVGILSALPSDTFSVFYSIVSDATSGVMSAGGLLGAAGEQCISYVYCCTASLVDTLLNTFVEGVTGVGTLAGDGVGIFQGIAANAWSVSKFITGTAWEHSEGYLCAVFSELGSQMQGVGGGLGKLVMKGGRGVSNVVKIVGMVMAGSVDMVVQAMMEAFGKE</sequence>
<protein>
    <submittedName>
        <fullName evidence="2">INO80 complex subunit E</fullName>
    </submittedName>
</protein>
<dbReference type="OrthoDB" id="8751470at2759"/>